<keyword evidence="1" id="KW-0479">Metal-binding</keyword>
<proteinExistence type="predicted"/>
<evidence type="ECO:0000256" key="2">
    <source>
        <dbReference type="ARBA" id="ARBA00022737"/>
    </source>
</evidence>
<dbReference type="Proteomes" id="UP001331561">
    <property type="component" value="Unassembled WGS sequence"/>
</dbReference>
<protein>
    <recommendedName>
        <fullName evidence="5">EF-hand domain-containing protein</fullName>
    </recommendedName>
</protein>
<dbReference type="SUPFAM" id="SSF47473">
    <property type="entry name" value="EF-hand"/>
    <property type="match status" value="1"/>
</dbReference>
<evidence type="ECO:0000256" key="3">
    <source>
        <dbReference type="SAM" id="MobiDB-lite"/>
    </source>
</evidence>
<keyword evidence="2" id="KW-0677">Repeat</keyword>
<feature type="chain" id="PRO_5045568836" description="EF-hand domain-containing protein" evidence="4">
    <location>
        <begin position="22"/>
        <end position="170"/>
    </location>
</feature>
<feature type="region of interest" description="Disordered" evidence="3">
    <location>
        <begin position="87"/>
        <end position="111"/>
    </location>
</feature>
<feature type="domain" description="EF-hand" evidence="5">
    <location>
        <begin position="123"/>
        <end position="158"/>
    </location>
</feature>
<evidence type="ECO:0000259" key="5">
    <source>
        <dbReference type="PROSITE" id="PS50222"/>
    </source>
</evidence>
<feature type="signal peptide" evidence="4">
    <location>
        <begin position="1"/>
        <end position="21"/>
    </location>
</feature>
<feature type="domain" description="EF-hand" evidence="5">
    <location>
        <begin position="57"/>
        <end position="92"/>
    </location>
</feature>
<dbReference type="EMBL" id="JAYXHS010000003">
    <property type="protein sequence ID" value="MEC5387103.1"/>
    <property type="molecule type" value="Genomic_DNA"/>
</dbReference>
<dbReference type="SMART" id="SM00054">
    <property type="entry name" value="EFh"/>
    <property type="match status" value="3"/>
</dbReference>
<dbReference type="InterPro" id="IPR018247">
    <property type="entry name" value="EF_Hand_1_Ca_BS"/>
</dbReference>
<dbReference type="PROSITE" id="PS50222">
    <property type="entry name" value="EF_HAND_2"/>
    <property type="match status" value="2"/>
</dbReference>
<evidence type="ECO:0000313" key="6">
    <source>
        <dbReference type="EMBL" id="MEC5387103.1"/>
    </source>
</evidence>
<sequence length="170" mass="18828">MKTRNILLVTLAITASSVVLAQQSAPAGERPMRQRMEERIKAADANKDGKISKTEAATIQPLTEHFDEIDTNKDGFLSQDELKAAGDRMRREHGGRRGHGPHGPFGAVDANHDRVITRDEMVQHQQKMLQDFDAADANKDGKLSADEMKAFHDKMRAQRPPRGDAPPPAK</sequence>
<dbReference type="Gene3D" id="1.10.238.10">
    <property type="entry name" value="EF-hand"/>
    <property type="match status" value="2"/>
</dbReference>
<dbReference type="RefSeq" id="WP_327600082.1">
    <property type="nucleotide sequence ID" value="NZ_JAYXHS010000003.1"/>
</dbReference>
<comment type="caution">
    <text evidence="6">The sequence shown here is derived from an EMBL/GenBank/DDBJ whole genome shotgun (WGS) entry which is preliminary data.</text>
</comment>
<dbReference type="InterPro" id="IPR011992">
    <property type="entry name" value="EF-hand-dom_pair"/>
</dbReference>
<name>A0ABU6K7T4_9RHOO</name>
<evidence type="ECO:0000256" key="1">
    <source>
        <dbReference type="ARBA" id="ARBA00022723"/>
    </source>
</evidence>
<gene>
    <name evidence="6" type="ORF">VVD49_15345</name>
</gene>
<accession>A0ABU6K7T4</accession>
<organism evidence="6 7">
    <name type="scientific">Uliginosibacterium silvisoli</name>
    <dbReference type="NCBI Taxonomy" id="3114758"/>
    <lineage>
        <taxon>Bacteria</taxon>
        <taxon>Pseudomonadati</taxon>
        <taxon>Pseudomonadota</taxon>
        <taxon>Betaproteobacteria</taxon>
        <taxon>Rhodocyclales</taxon>
        <taxon>Zoogloeaceae</taxon>
        <taxon>Uliginosibacterium</taxon>
    </lineage>
</organism>
<dbReference type="InterPro" id="IPR002048">
    <property type="entry name" value="EF_hand_dom"/>
</dbReference>
<keyword evidence="7" id="KW-1185">Reference proteome</keyword>
<feature type="region of interest" description="Disordered" evidence="3">
    <location>
        <begin position="132"/>
        <end position="170"/>
    </location>
</feature>
<dbReference type="PANTHER" id="PTHR10827">
    <property type="entry name" value="RETICULOCALBIN"/>
    <property type="match status" value="1"/>
</dbReference>
<reference evidence="6 7" key="1">
    <citation type="submission" date="2024-01" db="EMBL/GenBank/DDBJ databases">
        <title>Uliginosibacterium soil sp. nov.</title>
        <authorList>
            <person name="Lv Y."/>
        </authorList>
    </citation>
    <scope>NUCLEOTIDE SEQUENCE [LARGE SCALE GENOMIC DNA]</scope>
    <source>
        <strain evidence="6 7">H3</strain>
    </source>
</reference>
<feature type="compositionally biased region" description="Basic and acidic residues" evidence="3">
    <location>
        <begin position="136"/>
        <end position="156"/>
    </location>
</feature>
<dbReference type="PANTHER" id="PTHR10827:SF98">
    <property type="entry name" value="45 KDA CALCIUM-BINDING PROTEIN"/>
    <property type="match status" value="1"/>
</dbReference>
<evidence type="ECO:0000313" key="7">
    <source>
        <dbReference type="Proteomes" id="UP001331561"/>
    </source>
</evidence>
<keyword evidence="4" id="KW-0732">Signal</keyword>
<evidence type="ECO:0000256" key="4">
    <source>
        <dbReference type="SAM" id="SignalP"/>
    </source>
</evidence>
<dbReference type="Pfam" id="PF13202">
    <property type="entry name" value="EF-hand_5"/>
    <property type="match status" value="3"/>
</dbReference>
<dbReference type="PROSITE" id="PS00018">
    <property type="entry name" value="EF_HAND_1"/>
    <property type="match status" value="2"/>
</dbReference>